<keyword evidence="2" id="KW-1185">Reference proteome</keyword>
<dbReference type="Proteomes" id="UP000184036">
    <property type="component" value="Unassembled WGS sequence"/>
</dbReference>
<accession>A0A1M5FWV0</accession>
<name>A0A1M5FWV0_9FLAO</name>
<proteinExistence type="predicted"/>
<gene>
    <name evidence="1" type="ORF">SAMN05444396_103105</name>
</gene>
<reference evidence="2" key="1">
    <citation type="submission" date="2016-11" db="EMBL/GenBank/DDBJ databases">
        <authorList>
            <person name="Varghese N."/>
            <person name="Submissions S."/>
        </authorList>
    </citation>
    <scope>NUCLEOTIDE SEQUENCE [LARGE SCALE GENOMIC DNA]</scope>
    <source>
        <strain evidence="2">DSM 19741</strain>
    </source>
</reference>
<evidence type="ECO:0000313" key="2">
    <source>
        <dbReference type="Proteomes" id="UP000184036"/>
    </source>
</evidence>
<dbReference type="EMBL" id="FQWE01000003">
    <property type="protein sequence ID" value="SHF95933.1"/>
    <property type="molecule type" value="Genomic_DNA"/>
</dbReference>
<protein>
    <submittedName>
        <fullName evidence="1">Uncharacterized protein</fullName>
    </submittedName>
</protein>
<dbReference type="AlphaFoldDB" id="A0A1M5FWV0"/>
<organism evidence="1 2">
    <name type="scientific">Flavobacterium segetis</name>
    <dbReference type="NCBI Taxonomy" id="271157"/>
    <lineage>
        <taxon>Bacteria</taxon>
        <taxon>Pseudomonadati</taxon>
        <taxon>Bacteroidota</taxon>
        <taxon>Flavobacteriia</taxon>
        <taxon>Flavobacteriales</taxon>
        <taxon>Flavobacteriaceae</taxon>
        <taxon>Flavobacterium</taxon>
    </lineage>
</organism>
<sequence length="32" mass="3858">MRFELIVEFQQKTVGTSLDFQWWLIADSPDEK</sequence>
<evidence type="ECO:0000313" key="1">
    <source>
        <dbReference type="EMBL" id="SHF95933.1"/>
    </source>
</evidence>
<dbReference type="STRING" id="271157.SAMN05444396_103105"/>